<evidence type="ECO:0000259" key="7">
    <source>
        <dbReference type="PROSITE" id="PS51917"/>
    </source>
</evidence>
<dbReference type="InterPro" id="IPR038108">
    <property type="entry name" value="RPN13_DEUBAD_sf"/>
</dbReference>
<keyword evidence="4" id="KW-0647">Proteasome</keyword>
<dbReference type="PROSITE" id="PS51917">
    <property type="entry name" value="PRU"/>
    <property type="match status" value="1"/>
</dbReference>
<evidence type="ECO:0000313" key="8">
    <source>
        <dbReference type="EMBL" id="OAR00800.1"/>
    </source>
</evidence>
<dbReference type="EMBL" id="LUKN01001511">
    <property type="protein sequence ID" value="OAR00800.1"/>
    <property type="molecule type" value="Genomic_DNA"/>
</dbReference>
<dbReference type="AlphaFoldDB" id="A0A179IGA4"/>
<comment type="subcellular location">
    <subcellularLocation>
        <location evidence="2">Cytoplasm</location>
    </subcellularLocation>
    <subcellularLocation>
        <location evidence="1">Nucleus</location>
    </subcellularLocation>
</comment>
<proteinExistence type="predicted"/>
<dbReference type="GO" id="GO:0005634">
    <property type="term" value="C:nucleus"/>
    <property type="evidence" value="ECO:0007669"/>
    <property type="project" value="UniProtKB-SubCell"/>
</dbReference>
<evidence type="ECO:0000256" key="2">
    <source>
        <dbReference type="ARBA" id="ARBA00004496"/>
    </source>
</evidence>
<dbReference type="PANTHER" id="PTHR12225">
    <property type="entry name" value="ADHESION REGULATING MOLECULE 1 110 KDA CELL MEMBRANE GLYCOPROTEIN"/>
    <property type="match status" value="1"/>
</dbReference>
<evidence type="ECO:0000256" key="3">
    <source>
        <dbReference type="ARBA" id="ARBA00022490"/>
    </source>
</evidence>
<evidence type="ECO:0000256" key="6">
    <source>
        <dbReference type="SAM" id="MobiDB-lite"/>
    </source>
</evidence>
<dbReference type="Gene3D" id="2.30.29.70">
    <property type="entry name" value="Proteasomal ubiquitin receptor Rpn13/ADRM1"/>
    <property type="match status" value="1"/>
</dbReference>
<dbReference type="GO" id="GO:0005737">
    <property type="term" value="C:cytoplasm"/>
    <property type="evidence" value="ECO:0007669"/>
    <property type="project" value="UniProtKB-SubCell"/>
</dbReference>
<organism evidence="8 9">
    <name type="scientific">Cordyceps confragosa</name>
    <name type="common">Lecanicillium lecanii</name>
    <dbReference type="NCBI Taxonomy" id="2714763"/>
    <lineage>
        <taxon>Eukaryota</taxon>
        <taxon>Fungi</taxon>
        <taxon>Dikarya</taxon>
        <taxon>Ascomycota</taxon>
        <taxon>Pezizomycotina</taxon>
        <taxon>Sordariomycetes</taxon>
        <taxon>Hypocreomycetidae</taxon>
        <taxon>Hypocreales</taxon>
        <taxon>Cordycipitaceae</taxon>
        <taxon>Akanthomyces</taxon>
    </lineage>
</organism>
<sequence length="388" mass="41560">MTIPLITFKAGRCDIDTSSGRPYKVKPLPERGYLSVHYEDELIRFCWRTRDTWLNNAELDLYLVATDGTFGPYEYKTSSQPTAKTNGRIFVLKFASSSQRYLFWMQSKPQGSGTDASYFSPRDRRIGEAVNRILQGEDLDPREVEAIQNMNRDNGDDDETMEDVQGQNSGSRPRHGSGGAGAGATGGDVREEGEESREGGSDGARAASNDATDASAAVQRFLSSISGANLPSGSSQRQHADLPYPYLSHLLPTSITVPMVNEASEDFVNSLLNYLPSSIIVMAADASSGEDSAAEPAPAAVEAAKAALSISQKRALVTRVLRSPQFHQALGALTMALRDGGLPTIADALGVHVENGGYIQQGGMPLGGGHAVEAFVDGIVKSAKEQQN</sequence>
<comment type="caution">
    <text evidence="8">The sequence shown here is derived from an EMBL/GenBank/DDBJ whole genome shotgun (WGS) entry which is preliminary data.</text>
</comment>
<feature type="domain" description="Pru" evidence="7">
    <location>
        <begin position="1"/>
        <end position="137"/>
    </location>
</feature>
<dbReference type="Gene3D" id="1.10.2020.20">
    <property type="match status" value="1"/>
</dbReference>
<dbReference type="OrthoDB" id="340431at2759"/>
<dbReference type="Proteomes" id="UP000243081">
    <property type="component" value="Unassembled WGS sequence"/>
</dbReference>
<protein>
    <recommendedName>
        <fullName evidence="7">Pru domain-containing protein</fullName>
    </recommendedName>
</protein>
<keyword evidence="9" id="KW-1185">Reference proteome</keyword>
<name>A0A179IGA4_CORDF</name>
<accession>A0A179IGA4</accession>
<dbReference type="GO" id="GO:0070628">
    <property type="term" value="F:proteasome binding"/>
    <property type="evidence" value="ECO:0007669"/>
    <property type="project" value="TreeGrafter"/>
</dbReference>
<reference evidence="8 9" key="1">
    <citation type="submission" date="2016-03" db="EMBL/GenBank/DDBJ databases">
        <title>Fine-scale spatial genetic structure of a fungal parasite of coffee scale insects.</title>
        <authorList>
            <person name="Jackson D."/>
            <person name="Zemenick K.A."/>
            <person name="Malloure B."/>
            <person name="Quandt C.A."/>
            <person name="James T.Y."/>
        </authorList>
    </citation>
    <scope>NUCLEOTIDE SEQUENCE [LARGE SCALE GENOMIC DNA]</scope>
    <source>
        <strain evidence="8 9">UM487</strain>
    </source>
</reference>
<gene>
    <name evidence="8" type="ORF">LLEC1_02700</name>
</gene>
<evidence type="ECO:0000256" key="5">
    <source>
        <dbReference type="ARBA" id="ARBA00023242"/>
    </source>
</evidence>
<keyword evidence="3" id="KW-0963">Cytoplasm</keyword>
<evidence type="ECO:0000256" key="4">
    <source>
        <dbReference type="ARBA" id="ARBA00022942"/>
    </source>
</evidence>
<dbReference type="OMA" id="RSPQFMQ"/>
<evidence type="ECO:0000256" key="1">
    <source>
        <dbReference type="ARBA" id="ARBA00004123"/>
    </source>
</evidence>
<dbReference type="Pfam" id="PF04683">
    <property type="entry name" value="Rpn13_ADRM1_Pru"/>
    <property type="match status" value="1"/>
</dbReference>
<evidence type="ECO:0000313" key="9">
    <source>
        <dbReference type="Proteomes" id="UP000243081"/>
    </source>
</evidence>
<keyword evidence="5" id="KW-0539">Nucleus</keyword>
<feature type="region of interest" description="Disordered" evidence="6">
    <location>
        <begin position="151"/>
        <end position="212"/>
    </location>
</feature>
<feature type="compositionally biased region" description="Gly residues" evidence="6">
    <location>
        <begin position="176"/>
        <end position="186"/>
    </location>
</feature>
<dbReference type="InterPro" id="IPR006773">
    <property type="entry name" value="Rpn13/ADRM1"/>
</dbReference>
<dbReference type="GO" id="GO:0061133">
    <property type="term" value="F:endopeptidase activator activity"/>
    <property type="evidence" value="ECO:0007669"/>
    <property type="project" value="TreeGrafter"/>
</dbReference>
<feature type="compositionally biased region" description="Low complexity" evidence="6">
    <location>
        <begin position="203"/>
        <end position="212"/>
    </location>
</feature>
<dbReference type="GO" id="GO:0008541">
    <property type="term" value="C:proteasome regulatory particle, lid subcomplex"/>
    <property type="evidence" value="ECO:0007669"/>
    <property type="project" value="TreeGrafter"/>
</dbReference>
<dbReference type="InterPro" id="IPR038633">
    <property type="entry name" value="Rpn13/ADRM1_Pru_sf"/>
</dbReference>
<dbReference type="PANTHER" id="PTHR12225:SF0">
    <property type="entry name" value="PROTEASOMAL UBIQUITIN RECEPTOR ADRM1"/>
    <property type="match status" value="1"/>
</dbReference>
<dbReference type="InterPro" id="IPR044868">
    <property type="entry name" value="Rpn13/ADRM1_Pru"/>
</dbReference>